<dbReference type="Proteomes" id="UP000664096">
    <property type="component" value="Unassembled WGS sequence"/>
</dbReference>
<sequence length="457" mass="50851">MTREDDRPAADRLYEMALRNFGREQTESARVLCDACLELSPDHVEAWLLLAEAHSFEDRDQAALACLIRAAAIEPPSLEALSRLTRQYLQMGRAPDAVNAARRQLEILPGDLDTEYVLAVALARADKREEALLAFQKLLEIEDTASASAIEATWLLLGDRRYREGWPLWERRPIYVSCPATRNTVPMWQGEPLSGRKILVLPEGGHGDTIWAARFLPGLKAAGAEVHVQTRPALSNLFKDLEGVDAWNEDTGPQADYDFWVPILSVPSLLEVENPARYPPAKLHAEPAQGGGLVRLLGRARAPLRVGILWSGNVDYGGNADRAAGLTDFLPLSELPFVQLYSLQKGPPQRELIEGGYGDLIIDCDDFDFSETAALIRSLDLIIMTDSAVAHIAGSLGTPVWVLLDRFPHWFHGFEGSGSDWYPAMRFFRQSQPHDWSDVVIRVREALADFAGKCRYT</sequence>
<dbReference type="AlphaFoldDB" id="A0A939EFT6"/>
<organism evidence="1 2">
    <name type="scientific">Roseibium aggregatum</name>
    <dbReference type="NCBI Taxonomy" id="187304"/>
    <lineage>
        <taxon>Bacteria</taxon>
        <taxon>Pseudomonadati</taxon>
        <taxon>Pseudomonadota</taxon>
        <taxon>Alphaproteobacteria</taxon>
        <taxon>Hyphomicrobiales</taxon>
        <taxon>Stappiaceae</taxon>
        <taxon>Roseibium</taxon>
    </lineage>
</organism>
<evidence type="ECO:0008006" key="3">
    <source>
        <dbReference type="Google" id="ProtNLM"/>
    </source>
</evidence>
<dbReference type="Pfam" id="PF14559">
    <property type="entry name" value="TPR_19"/>
    <property type="match status" value="1"/>
</dbReference>
<evidence type="ECO:0000313" key="2">
    <source>
        <dbReference type="Proteomes" id="UP000664096"/>
    </source>
</evidence>
<reference evidence="1" key="1">
    <citation type="submission" date="2020-12" db="EMBL/GenBank/DDBJ databases">
        <title>Oil enriched cultivation method for isolating marine PHA-producing bacteria.</title>
        <authorList>
            <person name="Zheng W."/>
            <person name="Yu S."/>
            <person name="Huang Y."/>
        </authorList>
    </citation>
    <scope>NUCLEOTIDE SEQUENCE</scope>
    <source>
        <strain evidence="1">SY-2-12</strain>
    </source>
</reference>
<protein>
    <recommendedName>
        <fullName evidence="3">Tetratricopeptide repeat protein</fullName>
    </recommendedName>
</protein>
<dbReference type="Gene3D" id="3.40.50.2000">
    <property type="entry name" value="Glycogen Phosphorylase B"/>
    <property type="match status" value="1"/>
</dbReference>
<comment type="caution">
    <text evidence="1">The sequence shown here is derived from an EMBL/GenBank/DDBJ whole genome shotgun (WGS) entry which is preliminary data.</text>
</comment>
<dbReference type="Gene3D" id="1.25.40.10">
    <property type="entry name" value="Tetratricopeptide repeat domain"/>
    <property type="match status" value="1"/>
</dbReference>
<dbReference type="SUPFAM" id="SSF53756">
    <property type="entry name" value="UDP-Glycosyltransferase/glycogen phosphorylase"/>
    <property type="match status" value="1"/>
</dbReference>
<dbReference type="InterPro" id="IPR011990">
    <property type="entry name" value="TPR-like_helical_dom_sf"/>
</dbReference>
<proteinExistence type="predicted"/>
<dbReference type="SUPFAM" id="SSF48452">
    <property type="entry name" value="TPR-like"/>
    <property type="match status" value="1"/>
</dbReference>
<dbReference type="InterPro" id="IPR019734">
    <property type="entry name" value="TPR_rpt"/>
</dbReference>
<dbReference type="SMART" id="SM00028">
    <property type="entry name" value="TPR"/>
    <property type="match status" value="4"/>
</dbReference>
<name>A0A939EFT6_9HYPH</name>
<dbReference type="EMBL" id="JAEKJZ010000003">
    <property type="protein sequence ID" value="MBN9672109.1"/>
    <property type="molecule type" value="Genomic_DNA"/>
</dbReference>
<gene>
    <name evidence="1" type="ORF">JF539_17285</name>
</gene>
<evidence type="ECO:0000313" key="1">
    <source>
        <dbReference type="EMBL" id="MBN9672109.1"/>
    </source>
</evidence>
<accession>A0A939EFT6</accession>
<dbReference type="RefSeq" id="WP_207141940.1">
    <property type="nucleotide sequence ID" value="NZ_JAEKJZ010000003.1"/>
</dbReference>